<name>A0A0M3I627_ASCLU</name>
<evidence type="ECO:0000256" key="1">
    <source>
        <dbReference type="ARBA" id="ARBA00004370"/>
    </source>
</evidence>
<dbReference type="GO" id="GO:0016020">
    <property type="term" value="C:membrane"/>
    <property type="evidence" value="ECO:0007669"/>
    <property type="project" value="UniProtKB-SubCell"/>
</dbReference>
<dbReference type="Proteomes" id="UP000036681">
    <property type="component" value="Unplaced"/>
</dbReference>
<sequence length="339" mass="39303">MSECAIDEMLESRFWFVGITGTVLAIFGVISNALLAVLFLSRRSYRNSPFFFLGFVAFYDTLLDFTYIVLLPVPTMAEYYDNLPVYNFWLHYVKPAYLFGQISKISSVLCLIVASFERYFITRHWTFTGFEQRTRWLFLLFVVLFAISLKLVTFTDIVILKLPMCDRFRRYKVGNLSDNVLMSGLFNIISIFLPFITLVFLNSGIVMMLRKQHIQQLRSLITELTVGPDIMKLRRNNIRSATITLIVIITAYLISNLLNMMITLFEFLWPDFLHTEHRLLYRIVTDIASVLTVVGNAIRCPAHLISNKNIRHHFSMMLFGENNKVGFAHISSMLAEKGF</sequence>
<keyword evidence="4 5" id="KW-0472">Membrane</keyword>
<feature type="transmembrane region" description="Helical" evidence="5">
    <location>
        <begin position="96"/>
        <end position="116"/>
    </location>
</feature>
<dbReference type="Gene3D" id="1.20.1070.10">
    <property type="entry name" value="Rhodopsin 7-helix transmembrane proteins"/>
    <property type="match status" value="1"/>
</dbReference>
<keyword evidence="3 5" id="KW-1133">Transmembrane helix</keyword>
<proteinExistence type="predicted"/>
<dbReference type="AlphaFoldDB" id="A0A0M3I627"/>
<feature type="transmembrane region" description="Helical" evidence="5">
    <location>
        <begin position="241"/>
        <end position="267"/>
    </location>
</feature>
<dbReference type="PANTHER" id="PTHR46709:SF12">
    <property type="entry name" value="G-PROTEIN COUPLED RECEPTORS FAMILY 1 PROFILE DOMAIN-CONTAINING PROTEIN"/>
    <property type="match status" value="1"/>
</dbReference>
<evidence type="ECO:0000256" key="5">
    <source>
        <dbReference type="SAM" id="Phobius"/>
    </source>
</evidence>
<keyword evidence="7" id="KW-1185">Reference proteome</keyword>
<evidence type="ECO:0000256" key="3">
    <source>
        <dbReference type="ARBA" id="ARBA00022989"/>
    </source>
</evidence>
<evidence type="ECO:0000259" key="6">
    <source>
        <dbReference type="PROSITE" id="PS50262"/>
    </source>
</evidence>
<evidence type="ECO:0000313" key="8">
    <source>
        <dbReference type="WBParaSite" id="ALUE_0001245401-mRNA-1"/>
    </source>
</evidence>
<feature type="domain" description="G-protein coupled receptors family 1 profile" evidence="6">
    <location>
        <begin position="31"/>
        <end position="303"/>
    </location>
</feature>
<keyword evidence="2 5" id="KW-0812">Transmembrane</keyword>
<feature type="transmembrane region" description="Helical" evidence="5">
    <location>
        <begin position="279"/>
        <end position="298"/>
    </location>
</feature>
<dbReference type="PANTHER" id="PTHR46709">
    <property type="entry name" value="PROTEIN CBG23488-RELATED"/>
    <property type="match status" value="1"/>
</dbReference>
<feature type="transmembrane region" description="Helical" evidence="5">
    <location>
        <begin position="180"/>
        <end position="209"/>
    </location>
</feature>
<reference evidence="8" key="1">
    <citation type="submission" date="2016-05" db="UniProtKB">
        <authorList>
            <consortium name="WormBaseParasite"/>
        </authorList>
    </citation>
    <scope>IDENTIFICATION</scope>
</reference>
<dbReference type="InterPro" id="IPR017452">
    <property type="entry name" value="GPCR_Rhodpsn_7TM"/>
</dbReference>
<dbReference type="PROSITE" id="PS50262">
    <property type="entry name" value="G_PROTEIN_RECEP_F1_2"/>
    <property type="match status" value="1"/>
</dbReference>
<feature type="transmembrane region" description="Helical" evidence="5">
    <location>
        <begin position="52"/>
        <end position="76"/>
    </location>
</feature>
<organism evidence="7 8">
    <name type="scientific">Ascaris lumbricoides</name>
    <name type="common">Giant roundworm</name>
    <dbReference type="NCBI Taxonomy" id="6252"/>
    <lineage>
        <taxon>Eukaryota</taxon>
        <taxon>Metazoa</taxon>
        <taxon>Ecdysozoa</taxon>
        <taxon>Nematoda</taxon>
        <taxon>Chromadorea</taxon>
        <taxon>Rhabditida</taxon>
        <taxon>Spirurina</taxon>
        <taxon>Ascaridomorpha</taxon>
        <taxon>Ascaridoidea</taxon>
        <taxon>Ascarididae</taxon>
        <taxon>Ascaris</taxon>
    </lineage>
</organism>
<evidence type="ECO:0000313" key="7">
    <source>
        <dbReference type="Proteomes" id="UP000036681"/>
    </source>
</evidence>
<feature type="transmembrane region" description="Helical" evidence="5">
    <location>
        <begin position="136"/>
        <end position="160"/>
    </location>
</feature>
<dbReference type="WBParaSite" id="ALUE_0001245401-mRNA-1">
    <property type="protein sequence ID" value="ALUE_0001245401-mRNA-1"/>
    <property type="gene ID" value="ALUE_0001245401"/>
</dbReference>
<accession>A0A0M3I627</accession>
<dbReference type="SUPFAM" id="SSF81321">
    <property type="entry name" value="Family A G protein-coupled receptor-like"/>
    <property type="match status" value="1"/>
</dbReference>
<feature type="transmembrane region" description="Helical" evidence="5">
    <location>
        <begin position="15"/>
        <end position="40"/>
    </location>
</feature>
<evidence type="ECO:0000256" key="2">
    <source>
        <dbReference type="ARBA" id="ARBA00022692"/>
    </source>
</evidence>
<protein>
    <submittedName>
        <fullName evidence="8">G_PROTEIN_RECEP_F1_2 domain-containing protein</fullName>
    </submittedName>
</protein>
<evidence type="ECO:0000256" key="4">
    <source>
        <dbReference type="ARBA" id="ARBA00023136"/>
    </source>
</evidence>
<comment type="subcellular location">
    <subcellularLocation>
        <location evidence="1">Membrane</location>
    </subcellularLocation>
</comment>